<dbReference type="EMBL" id="QWKH01000091">
    <property type="protein sequence ID" value="NBI35246.1"/>
    <property type="molecule type" value="Genomic_DNA"/>
</dbReference>
<dbReference type="InterPro" id="IPR058240">
    <property type="entry name" value="rSAM_sf"/>
</dbReference>
<dbReference type="SUPFAM" id="SSF50156">
    <property type="entry name" value="PDZ domain-like"/>
    <property type="match status" value="1"/>
</dbReference>
<dbReference type="Pfam" id="PF19238">
    <property type="entry name" value="Radical_SAM_2"/>
    <property type="match status" value="1"/>
</dbReference>
<reference evidence="4" key="1">
    <citation type="submission" date="2018-08" db="EMBL/GenBank/DDBJ databases">
        <title>Murine metabolic-syndrome-specific gut microbial biobank.</title>
        <authorList>
            <person name="Liu C."/>
        </authorList>
    </citation>
    <scope>NUCLEOTIDE SEQUENCE [LARGE SCALE GENOMIC DNA]</scope>
    <source>
        <strain evidence="4">Z82</strain>
    </source>
</reference>
<feature type="domain" description="PDZ" evidence="2">
    <location>
        <begin position="9"/>
        <end position="44"/>
    </location>
</feature>
<evidence type="ECO:0000313" key="4">
    <source>
        <dbReference type="EMBL" id="NBI35246.1"/>
    </source>
</evidence>
<dbReference type="InterPro" id="IPR045375">
    <property type="entry name" value="Put_radical_SAM-like_N"/>
</dbReference>
<dbReference type="Gene3D" id="2.30.42.10">
    <property type="match status" value="1"/>
</dbReference>
<feature type="domain" description="Putative radical SAM N-terminal" evidence="3">
    <location>
        <begin position="71"/>
        <end position="211"/>
    </location>
</feature>
<dbReference type="InterPro" id="IPR036034">
    <property type="entry name" value="PDZ_sf"/>
</dbReference>
<protein>
    <submittedName>
        <fullName evidence="4">DUF512 domain-containing protein</fullName>
    </submittedName>
</protein>
<evidence type="ECO:0000259" key="1">
    <source>
        <dbReference type="Pfam" id="PF04459"/>
    </source>
</evidence>
<dbReference type="Pfam" id="PF17820">
    <property type="entry name" value="PDZ_6"/>
    <property type="match status" value="1"/>
</dbReference>
<proteinExistence type="predicted"/>
<dbReference type="InterPro" id="IPR041489">
    <property type="entry name" value="PDZ_6"/>
</dbReference>
<dbReference type="SUPFAM" id="SSF102114">
    <property type="entry name" value="Radical SAM enzymes"/>
    <property type="match status" value="1"/>
</dbReference>
<evidence type="ECO:0000259" key="3">
    <source>
        <dbReference type="Pfam" id="PF19238"/>
    </source>
</evidence>
<dbReference type="Gene3D" id="3.20.20.70">
    <property type="entry name" value="Aldolase class I"/>
    <property type="match status" value="1"/>
</dbReference>
<organism evidence="4">
    <name type="scientific">Muribaculaceae bacterium Z82</name>
    <dbReference type="NCBI Taxonomy" id="2304548"/>
    <lineage>
        <taxon>Bacteria</taxon>
        <taxon>Pseudomonadati</taxon>
        <taxon>Bacteroidota</taxon>
        <taxon>Bacteroidia</taxon>
        <taxon>Bacteroidales</taxon>
        <taxon>Muribaculaceae</taxon>
    </lineage>
</organism>
<dbReference type="Pfam" id="PF04459">
    <property type="entry name" value="DUF512"/>
    <property type="match status" value="1"/>
</dbReference>
<sequence length="465" mass="50536">MPRPARARVVAVAPGSPADDAGFTPGCFLTSVDGQPLRDLIDWRWLSAEDEIAVGYIDGDGEEGVCELWREPGESWGFEFDGVVFDSVRQCRNACSFCFMRQLPADARASLTLRDDDYRLSFLCGTFVTFTNVRPEDERRIVEQAISPLRFSLHVSDPDVRRAMIGRHAQHGIEVLERLLAQGIQVHAQIVLVPGENDGEVLGRTLEWAYEREGILDVCVVPLGYTKHQGFFAESFDRPDAALAVLEQLAPFQRRALAERGQGWVFAADEFYLNAYGRHVLQALPPATFYGDFEMFEDGVGIVRTCVDGWEEACAQGLDDLLSRKADAAGVSVRLVAGFAMAPYFGDLIAGSRAAERLAPLYVENRYFGGNVDVTGLLCACDVVDAVTALASSGGCEGPDSGRTIVAVPSVMFNDQGLTLDGRTLADMEKAAGESGIHLVMVSCSPTEFFPDIIAAIGRLSTAAS</sequence>
<accession>A0A7C9NVU2</accession>
<dbReference type="InterPro" id="IPR013785">
    <property type="entry name" value="Aldolase_TIM"/>
</dbReference>
<name>A0A7C9NVU2_9BACT</name>
<gene>
    <name evidence="4" type="ORF">D1639_09460</name>
</gene>
<dbReference type="InterPro" id="IPR007549">
    <property type="entry name" value="DUF512"/>
</dbReference>
<feature type="domain" description="DUF512" evidence="1">
    <location>
        <begin position="221"/>
        <end position="433"/>
    </location>
</feature>
<comment type="caution">
    <text evidence="4">The sequence shown here is derived from an EMBL/GenBank/DDBJ whole genome shotgun (WGS) entry which is preliminary data.</text>
</comment>
<dbReference type="AlphaFoldDB" id="A0A7C9NVU2"/>
<evidence type="ECO:0000259" key="2">
    <source>
        <dbReference type="Pfam" id="PF17820"/>
    </source>
</evidence>